<keyword evidence="3" id="KW-1185">Reference proteome</keyword>
<dbReference type="AlphaFoldDB" id="A0A8S0S627"/>
<dbReference type="EMBL" id="CACTIH010003907">
    <property type="protein sequence ID" value="CAA2987180.1"/>
    <property type="molecule type" value="Genomic_DNA"/>
</dbReference>
<evidence type="ECO:0000313" key="2">
    <source>
        <dbReference type="EMBL" id="CAA2987180.1"/>
    </source>
</evidence>
<gene>
    <name evidence="2" type="ORF">OLEA9_A057566</name>
</gene>
<accession>A0A8S0S627</accession>
<evidence type="ECO:0000313" key="3">
    <source>
        <dbReference type="Proteomes" id="UP000594638"/>
    </source>
</evidence>
<evidence type="ECO:0000256" key="1">
    <source>
        <dbReference type="SAM" id="MobiDB-lite"/>
    </source>
</evidence>
<dbReference type="Proteomes" id="UP000594638">
    <property type="component" value="Unassembled WGS sequence"/>
</dbReference>
<sequence>MENKQDQKNHENYQKHHRPRDAYELYKSEHMAWRLKDIHQRPINFKRLVLRLKTESWCIIEDSANGKLGINDEDIDAEFAEFIELEDEKLGLSKWMSKKG</sequence>
<name>A0A8S0S627_OLEEU</name>
<organism evidence="2 3">
    <name type="scientific">Olea europaea subsp. europaea</name>
    <dbReference type="NCBI Taxonomy" id="158383"/>
    <lineage>
        <taxon>Eukaryota</taxon>
        <taxon>Viridiplantae</taxon>
        <taxon>Streptophyta</taxon>
        <taxon>Embryophyta</taxon>
        <taxon>Tracheophyta</taxon>
        <taxon>Spermatophyta</taxon>
        <taxon>Magnoliopsida</taxon>
        <taxon>eudicotyledons</taxon>
        <taxon>Gunneridae</taxon>
        <taxon>Pentapetalae</taxon>
        <taxon>asterids</taxon>
        <taxon>lamiids</taxon>
        <taxon>Lamiales</taxon>
        <taxon>Oleaceae</taxon>
        <taxon>Oleeae</taxon>
        <taxon>Olea</taxon>
    </lineage>
</organism>
<comment type="caution">
    <text evidence="2">The sequence shown here is derived from an EMBL/GenBank/DDBJ whole genome shotgun (WGS) entry which is preliminary data.</text>
</comment>
<reference evidence="2 3" key="1">
    <citation type="submission" date="2019-12" db="EMBL/GenBank/DDBJ databases">
        <authorList>
            <person name="Alioto T."/>
            <person name="Alioto T."/>
            <person name="Gomez Garrido J."/>
        </authorList>
    </citation>
    <scope>NUCLEOTIDE SEQUENCE [LARGE SCALE GENOMIC DNA]</scope>
</reference>
<protein>
    <submittedName>
        <fullName evidence="2">Uncharacterized protein</fullName>
    </submittedName>
</protein>
<feature type="region of interest" description="Disordered" evidence="1">
    <location>
        <begin position="1"/>
        <end position="20"/>
    </location>
</feature>
<proteinExistence type="predicted"/>
<dbReference type="Gramene" id="OE9A057566T1">
    <property type="protein sequence ID" value="OE9A057566C1"/>
    <property type="gene ID" value="OE9A057566"/>
</dbReference>